<accession>A0A366EC62</accession>
<protein>
    <submittedName>
        <fullName evidence="1">Uncharacterized protein</fullName>
    </submittedName>
</protein>
<dbReference type="OrthoDB" id="8455051at2"/>
<dbReference type="RefSeq" id="WP_113942940.1">
    <property type="nucleotide sequence ID" value="NZ_JBHEEG010000005.1"/>
</dbReference>
<dbReference type="AlphaFoldDB" id="A0A366EC62"/>
<reference evidence="1 2" key="1">
    <citation type="submission" date="2018-06" db="EMBL/GenBank/DDBJ databases">
        <title>Genomic Encyclopedia of Type Strains, Phase IV (KMG-IV): sequencing the most valuable type-strain genomes for metagenomic binning, comparative biology and taxonomic classification.</title>
        <authorList>
            <person name="Goeker M."/>
        </authorList>
    </citation>
    <scope>NUCLEOTIDE SEQUENCE [LARGE SCALE GENOMIC DNA]</scope>
    <source>
        <strain evidence="1 2">DSM 25619</strain>
    </source>
</reference>
<dbReference type="Proteomes" id="UP000252893">
    <property type="component" value="Unassembled WGS sequence"/>
</dbReference>
<evidence type="ECO:0000313" key="2">
    <source>
        <dbReference type="Proteomes" id="UP000252893"/>
    </source>
</evidence>
<evidence type="ECO:0000313" key="1">
    <source>
        <dbReference type="EMBL" id="RBO99054.1"/>
    </source>
</evidence>
<name>A0A366EC62_9HYPH</name>
<proteinExistence type="predicted"/>
<dbReference type="EMBL" id="QNRH01000001">
    <property type="protein sequence ID" value="RBO99054.1"/>
    <property type="molecule type" value="Genomic_DNA"/>
</dbReference>
<sequence>MSNMLNLFGFTNVDPVESDHQKSGKTTLLSVHALRSAAARLADLRADGASLNTREFVGLLVCNAQRSRRISLPEASVRVATGNINGRTAIRLKLR</sequence>
<comment type="caution">
    <text evidence="1">The sequence shown here is derived from an EMBL/GenBank/DDBJ whole genome shotgun (WGS) entry which is preliminary data.</text>
</comment>
<gene>
    <name evidence="1" type="ORF">DFR47_101663</name>
</gene>
<keyword evidence="2" id="KW-1185">Reference proteome</keyword>
<organism evidence="1 2">
    <name type="scientific">Pseudochrobactrum asaccharolyticum</name>
    <dbReference type="NCBI Taxonomy" id="354351"/>
    <lineage>
        <taxon>Bacteria</taxon>
        <taxon>Pseudomonadati</taxon>
        <taxon>Pseudomonadota</taxon>
        <taxon>Alphaproteobacteria</taxon>
        <taxon>Hyphomicrobiales</taxon>
        <taxon>Brucellaceae</taxon>
        <taxon>Pseudochrobactrum</taxon>
    </lineage>
</organism>